<keyword evidence="3" id="KW-1185">Reference proteome</keyword>
<evidence type="ECO:0000313" key="2">
    <source>
        <dbReference type="EMBL" id="VVE87524.1"/>
    </source>
</evidence>
<name>A0A5E5BPE1_9BURK</name>
<dbReference type="AlphaFoldDB" id="A0A5E5BPE1"/>
<proteinExistence type="predicted"/>
<feature type="region of interest" description="Disordered" evidence="1">
    <location>
        <begin position="1"/>
        <end position="31"/>
    </location>
</feature>
<evidence type="ECO:0000256" key="1">
    <source>
        <dbReference type="SAM" id="MobiDB-lite"/>
    </source>
</evidence>
<accession>A0A5E5BPE1</accession>
<protein>
    <submittedName>
        <fullName evidence="2">Uncharacterized protein</fullName>
    </submittedName>
</protein>
<reference evidence="2 3" key="1">
    <citation type="submission" date="2019-08" db="EMBL/GenBank/DDBJ databases">
        <authorList>
            <person name="Peeters C."/>
        </authorList>
    </citation>
    <scope>NUCLEOTIDE SEQUENCE [LARGE SCALE GENOMIC DNA]</scope>
    <source>
        <strain evidence="2 3">LMG 20603</strain>
    </source>
</reference>
<dbReference type="EMBL" id="CABPST010000002">
    <property type="protein sequence ID" value="VVE87524.1"/>
    <property type="molecule type" value="Genomic_DNA"/>
</dbReference>
<dbReference type="Proteomes" id="UP000382040">
    <property type="component" value="Unassembled WGS sequence"/>
</dbReference>
<gene>
    <name evidence="2" type="ORF">PBR20603_01460</name>
</gene>
<sequence>MLPDAELSANRSQSHRDEETSPPKSAVSALTHTLPDREPLLYTCSIACVVASPAWPSPHPPPESVNG</sequence>
<organism evidence="2 3">
    <name type="scientific">Pandoraea bronchicola</name>
    <dbReference type="NCBI Taxonomy" id="2508287"/>
    <lineage>
        <taxon>Bacteria</taxon>
        <taxon>Pseudomonadati</taxon>
        <taxon>Pseudomonadota</taxon>
        <taxon>Betaproteobacteria</taxon>
        <taxon>Burkholderiales</taxon>
        <taxon>Burkholderiaceae</taxon>
        <taxon>Pandoraea</taxon>
    </lineage>
</organism>
<evidence type="ECO:0000313" key="3">
    <source>
        <dbReference type="Proteomes" id="UP000382040"/>
    </source>
</evidence>